<comment type="function">
    <text evidence="12 13">Heme chaperone required for the biogenesis of c-type cytochromes. Transiently binds heme delivered by CcmC and transfers the heme to apo-cytochromes in a process facilitated by CcmF and CcmH.</text>
</comment>
<evidence type="ECO:0000256" key="13">
    <source>
        <dbReference type="HAMAP-Rule" id="MF_01959"/>
    </source>
</evidence>
<evidence type="ECO:0000256" key="14">
    <source>
        <dbReference type="PIRSR" id="PIRSR604329-50"/>
    </source>
</evidence>
<evidence type="ECO:0000256" key="1">
    <source>
        <dbReference type="ARBA" id="ARBA00004533"/>
    </source>
</evidence>
<evidence type="ECO:0000256" key="12">
    <source>
        <dbReference type="ARBA" id="ARBA00056663"/>
    </source>
</evidence>
<evidence type="ECO:0000256" key="2">
    <source>
        <dbReference type="ARBA" id="ARBA00022475"/>
    </source>
</evidence>
<keyword evidence="9 13" id="KW-1133">Transmembrane helix</keyword>
<gene>
    <name evidence="13 15" type="primary">ccmE</name>
    <name evidence="13" type="synonym">cycJ</name>
    <name evidence="15" type="ORF">EVA96_02785</name>
</gene>
<organism evidence="15 16">
    <name type="scientific">SAR86 cluster bacterium</name>
    <dbReference type="NCBI Taxonomy" id="2030880"/>
    <lineage>
        <taxon>Bacteria</taxon>
        <taxon>Pseudomonadati</taxon>
        <taxon>Pseudomonadota</taxon>
        <taxon>Gammaproteobacteria</taxon>
        <taxon>SAR86 cluster</taxon>
    </lineage>
</organism>
<comment type="subcellular location">
    <subcellularLocation>
        <location evidence="1">Cell inner membrane</location>
    </subcellularLocation>
    <subcellularLocation>
        <location evidence="13">Cell membrane</location>
        <topology evidence="13">Single-pass type II membrane protein</topology>
    </subcellularLocation>
</comment>
<dbReference type="PANTHER" id="PTHR34128:SF2">
    <property type="entry name" value="CYTOCHROME C-TYPE BIOGENESIS PROTEIN CCME HOMOLOG, MITOCHONDRIAL"/>
    <property type="match status" value="1"/>
</dbReference>
<dbReference type="GO" id="GO:0020037">
    <property type="term" value="F:heme binding"/>
    <property type="evidence" value="ECO:0007669"/>
    <property type="project" value="InterPro"/>
</dbReference>
<dbReference type="AlphaFoldDB" id="A0A520MH60"/>
<evidence type="ECO:0000313" key="16">
    <source>
        <dbReference type="Proteomes" id="UP000315782"/>
    </source>
</evidence>
<evidence type="ECO:0000256" key="10">
    <source>
        <dbReference type="ARBA" id="ARBA00023004"/>
    </source>
</evidence>
<feature type="binding site" description="covalent" evidence="13 14">
    <location>
        <position position="121"/>
    </location>
    <ligand>
        <name>heme</name>
        <dbReference type="ChEBI" id="CHEBI:30413"/>
    </ligand>
</feature>
<keyword evidence="3" id="KW-0997">Cell inner membrane</keyword>
<evidence type="ECO:0000256" key="7">
    <source>
        <dbReference type="ARBA" id="ARBA00022748"/>
    </source>
</evidence>
<evidence type="ECO:0000256" key="3">
    <source>
        <dbReference type="ARBA" id="ARBA00022519"/>
    </source>
</evidence>
<feature type="topological domain" description="Extracellular" evidence="13">
    <location>
        <begin position="30"/>
        <end position="134"/>
    </location>
</feature>
<dbReference type="InterPro" id="IPR004329">
    <property type="entry name" value="CcmE"/>
</dbReference>
<dbReference type="HAMAP" id="MF_01959">
    <property type="entry name" value="CcmE"/>
    <property type="match status" value="1"/>
</dbReference>
<dbReference type="GO" id="GO:0005886">
    <property type="term" value="C:plasma membrane"/>
    <property type="evidence" value="ECO:0007669"/>
    <property type="project" value="UniProtKB-SubCell"/>
</dbReference>
<keyword evidence="2 13" id="KW-1003">Cell membrane</keyword>
<evidence type="ECO:0000256" key="9">
    <source>
        <dbReference type="ARBA" id="ARBA00022989"/>
    </source>
</evidence>
<dbReference type="GO" id="GO:0017004">
    <property type="term" value="P:cytochrome complex assembly"/>
    <property type="evidence" value="ECO:0007669"/>
    <property type="project" value="UniProtKB-KW"/>
</dbReference>
<dbReference type="NCBIfam" id="NF009727">
    <property type="entry name" value="PRK13254.1-1"/>
    <property type="match status" value="1"/>
</dbReference>
<keyword evidence="7 13" id="KW-0201">Cytochrome c-type biogenesis</keyword>
<dbReference type="PANTHER" id="PTHR34128">
    <property type="entry name" value="CYTOCHROME C-TYPE BIOGENESIS PROTEIN CCME HOMOLOG, MITOCHONDRIAL"/>
    <property type="match status" value="1"/>
</dbReference>
<dbReference type="Gene3D" id="2.40.50.140">
    <property type="entry name" value="Nucleic acid-binding proteins"/>
    <property type="match status" value="1"/>
</dbReference>
<keyword evidence="10 13" id="KW-0408">Iron</keyword>
<comment type="similarity">
    <text evidence="13">Belongs to the CcmE/CycJ family.</text>
</comment>
<evidence type="ECO:0000256" key="8">
    <source>
        <dbReference type="ARBA" id="ARBA00022968"/>
    </source>
</evidence>
<dbReference type="SUPFAM" id="SSF82093">
    <property type="entry name" value="Heme chaperone CcmE"/>
    <property type="match status" value="1"/>
</dbReference>
<accession>A0A520MH60</accession>
<evidence type="ECO:0000256" key="6">
    <source>
        <dbReference type="ARBA" id="ARBA00022723"/>
    </source>
</evidence>
<comment type="caution">
    <text evidence="15">The sequence shown here is derived from an EMBL/GenBank/DDBJ whole genome shotgun (WGS) entry which is preliminary data.</text>
</comment>
<keyword evidence="8 13" id="KW-0735">Signal-anchor</keyword>
<feature type="topological domain" description="Cytoplasmic" evidence="13">
    <location>
        <begin position="1"/>
        <end position="8"/>
    </location>
</feature>
<dbReference type="Proteomes" id="UP000315782">
    <property type="component" value="Unassembled WGS sequence"/>
</dbReference>
<keyword evidence="5 13" id="KW-0812">Transmembrane</keyword>
<sequence length="134" mass="15235">MKPQRKRRLTTVFLILISSAFGSFLIIKALDTNLDFFFTPSELYSQNIPDNKRIKVGGMVLEGSVKRDKTNIIFEMTDYKNSITVNFNGIVPDLFQEGSGVVVLGYMNKDVILAEEVLAKHDENYMPPNLEIEK</sequence>
<dbReference type="GO" id="GO:0046872">
    <property type="term" value="F:metal ion binding"/>
    <property type="evidence" value="ECO:0007669"/>
    <property type="project" value="UniProtKB-KW"/>
</dbReference>
<evidence type="ECO:0000313" key="15">
    <source>
        <dbReference type="EMBL" id="RZO20566.1"/>
    </source>
</evidence>
<reference evidence="15 16" key="1">
    <citation type="submission" date="2019-02" db="EMBL/GenBank/DDBJ databases">
        <title>Prokaryotic population dynamics and viral predation in marine succession experiment using metagenomics: the confinement effect.</title>
        <authorList>
            <person name="Haro-Moreno J.M."/>
            <person name="Rodriguez-Valera F."/>
            <person name="Lopez-Perez M."/>
        </authorList>
    </citation>
    <scope>NUCLEOTIDE SEQUENCE [LARGE SCALE GENOMIC DNA]</scope>
    <source>
        <strain evidence="15">MED-G163</strain>
    </source>
</reference>
<dbReference type="FunFam" id="2.40.50.140:FF:000104">
    <property type="entry name" value="Cytochrome c-type biogenesis protein CcmE"/>
    <property type="match status" value="1"/>
</dbReference>
<dbReference type="InterPro" id="IPR036127">
    <property type="entry name" value="CcmE-like_sf"/>
</dbReference>
<dbReference type="EMBL" id="SHBI01000017">
    <property type="protein sequence ID" value="RZO20566.1"/>
    <property type="molecule type" value="Genomic_DNA"/>
</dbReference>
<dbReference type="Pfam" id="PF03100">
    <property type="entry name" value="CcmE"/>
    <property type="match status" value="1"/>
</dbReference>
<keyword evidence="6 13" id="KW-0479">Metal-binding</keyword>
<proteinExistence type="inferred from homology"/>
<keyword evidence="4 13" id="KW-0349">Heme</keyword>
<dbReference type="GO" id="GO:0017003">
    <property type="term" value="P:protein-heme linkage"/>
    <property type="evidence" value="ECO:0007669"/>
    <property type="project" value="UniProtKB-UniRule"/>
</dbReference>
<keyword evidence="11 13" id="KW-0472">Membrane</keyword>
<evidence type="ECO:0000256" key="11">
    <source>
        <dbReference type="ARBA" id="ARBA00023136"/>
    </source>
</evidence>
<evidence type="ECO:0000256" key="4">
    <source>
        <dbReference type="ARBA" id="ARBA00022617"/>
    </source>
</evidence>
<feature type="binding site" description="axial binding residue" evidence="13 14">
    <location>
        <position position="125"/>
    </location>
    <ligand>
        <name>heme</name>
        <dbReference type="ChEBI" id="CHEBI:30413"/>
    </ligand>
    <ligandPart>
        <name>Fe</name>
        <dbReference type="ChEBI" id="CHEBI:18248"/>
    </ligandPart>
</feature>
<dbReference type="InterPro" id="IPR012340">
    <property type="entry name" value="NA-bd_OB-fold"/>
</dbReference>
<evidence type="ECO:0000256" key="5">
    <source>
        <dbReference type="ARBA" id="ARBA00022692"/>
    </source>
</evidence>
<name>A0A520MH60_9GAMM</name>
<protein>
    <recommendedName>
        <fullName evidence="13">Cytochrome c-type biogenesis protein CcmE</fullName>
    </recommendedName>
    <alternativeName>
        <fullName evidence="13">Cytochrome c maturation protein E</fullName>
    </alternativeName>
    <alternativeName>
        <fullName evidence="13">Heme chaperone CcmE</fullName>
    </alternativeName>
</protein>